<evidence type="ECO:0008006" key="8">
    <source>
        <dbReference type="Google" id="ProtNLM"/>
    </source>
</evidence>
<dbReference type="AlphaFoldDB" id="A0A372LKE1"/>
<dbReference type="InterPro" id="IPR052527">
    <property type="entry name" value="Metal_cation-efflux_comp"/>
</dbReference>
<sequence length="180" mass="20995">MVFFWLFISILVLQRLVELSIAKKNENWMKEQGAIEFGKSHYPWMVLMHIGFLSSLILEVMLNRFVTAPLWPVWLAIFILAQACRIWVIISLGKFWNTKIIVLPESDITAKGPYKYMKHPNYLVVAVEIIVISLLFDAFITGILFTLLNLWMMAVRIPEEENALGNLTRYNTIFQQKSEK</sequence>
<evidence type="ECO:0000256" key="3">
    <source>
        <dbReference type="ARBA" id="ARBA00022989"/>
    </source>
</evidence>
<dbReference type="EMBL" id="QVTD01000003">
    <property type="protein sequence ID" value="RFU66066.1"/>
    <property type="molecule type" value="Genomic_DNA"/>
</dbReference>
<evidence type="ECO:0000313" key="6">
    <source>
        <dbReference type="EMBL" id="RFU66066.1"/>
    </source>
</evidence>
<keyword evidence="7" id="KW-1185">Reference proteome</keyword>
<proteinExistence type="predicted"/>
<accession>A0A372LKE1</accession>
<name>A0A372LKE1_9BACI</name>
<protein>
    <recommendedName>
        <fullName evidence="8">Isoprenylcysteine carboxyl methyltransferase</fullName>
    </recommendedName>
</protein>
<evidence type="ECO:0000256" key="1">
    <source>
        <dbReference type="ARBA" id="ARBA00004141"/>
    </source>
</evidence>
<organism evidence="6 7">
    <name type="scientific">Peribacillus glennii</name>
    <dbReference type="NCBI Taxonomy" id="2303991"/>
    <lineage>
        <taxon>Bacteria</taxon>
        <taxon>Bacillati</taxon>
        <taxon>Bacillota</taxon>
        <taxon>Bacilli</taxon>
        <taxon>Bacillales</taxon>
        <taxon>Bacillaceae</taxon>
        <taxon>Peribacillus</taxon>
    </lineage>
</organism>
<keyword evidence="2 5" id="KW-0812">Transmembrane</keyword>
<dbReference type="GO" id="GO:0004671">
    <property type="term" value="F:protein C-terminal S-isoprenylcysteine carboxyl O-methyltransferase activity"/>
    <property type="evidence" value="ECO:0007669"/>
    <property type="project" value="InterPro"/>
</dbReference>
<dbReference type="Pfam" id="PF04140">
    <property type="entry name" value="ICMT"/>
    <property type="match status" value="1"/>
</dbReference>
<keyword evidence="3 5" id="KW-1133">Transmembrane helix</keyword>
<dbReference type="OrthoDB" id="7203053at2"/>
<evidence type="ECO:0000313" key="7">
    <source>
        <dbReference type="Proteomes" id="UP000262939"/>
    </source>
</evidence>
<dbReference type="Gene3D" id="1.20.120.1630">
    <property type="match status" value="1"/>
</dbReference>
<reference evidence="6 7" key="1">
    <citation type="submission" date="2018-08" db="EMBL/GenBank/DDBJ databases">
        <title>Bacillus chawlae sp. nov., Bacillus glennii sp. nov., and Bacillus saganii sp. nov. Isolated from the Vehicle Assembly Building at Kennedy Space Center where the Viking Spacecraft were Assembled.</title>
        <authorList>
            <person name="Seuylemezian A."/>
            <person name="Vaishampayan P."/>
        </authorList>
    </citation>
    <scope>NUCLEOTIDE SEQUENCE [LARGE SCALE GENOMIC DNA]</scope>
    <source>
        <strain evidence="6 7">V44-8</strain>
    </source>
</reference>
<gene>
    <name evidence="6" type="ORF">D0466_06260</name>
</gene>
<comment type="caution">
    <text evidence="6">The sequence shown here is derived from an EMBL/GenBank/DDBJ whole genome shotgun (WGS) entry which is preliminary data.</text>
</comment>
<feature type="transmembrane region" description="Helical" evidence="5">
    <location>
        <begin position="46"/>
        <end position="66"/>
    </location>
</feature>
<dbReference type="Proteomes" id="UP000262939">
    <property type="component" value="Unassembled WGS sequence"/>
</dbReference>
<dbReference type="PANTHER" id="PTHR43847:SF1">
    <property type="entry name" value="BLL3993 PROTEIN"/>
    <property type="match status" value="1"/>
</dbReference>
<feature type="transmembrane region" description="Helical" evidence="5">
    <location>
        <begin position="122"/>
        <end position="148"/>
    </location>
</feature>
<dbReference type="PANTHER" id="PTHR43847">
    <property type="entry name" value="BLL3993 PROTEIN"/>
    <property type="match status" value="1"/>
</dbReference>
<keyword evidence="4 5" id="KW-0472">Membrane</keyword>
<comment type="subcellular location">
    <subcellularLocation>
        <location evidence="1">Membrane</location>
        <topology evidence="1">Multi-pass membrane protein</topology>
    </subcellularLocation>
</comment>
<dbReference type="GO" id="GO:0016020">
    <property type="term" value="C:membrane"/>
    <property type="evidence" value="ECO:0007669"/>
    <property type="project" value="UniProtKB-SubCell"/>
</dbReference>
<feature type="transmembrane region" description="Helical" evidence="5">
    <location>
        <begin position="73"/>
        <end position="96"/>
    </location>
</feature>
<evidence type="ECO:0000256" key="2">
    <source>
        <dbReference type="ARBA" id="ARBA00022692"/>
    </source>
</evidence>
<evidence type="ECO:0000256" key="5">
    <source>
        <dbReference type="SAM" id="Phobius"/>
    </source>
</evidence>
<evidence type="ECO:0000256" key="4">
    <source>
        <dbReference type="ARBA" id="ARBA00023136"/>
    </source>
</evidence>
<dbReference type="InterPro" id="IPR007269">
    <property type="entry name" value="ICMT_MeTrfase"/>
</dbReference>